<reference evidence="2" key="1">
    <citation type="submission" date="2021-02" db="EMBL/GenBank/DDBJ databases">
        <authorList>
            <person name="Vanwijnsberghe S."/>
        </authorList>
    </citation>
    <scope>NUCLEOTIDE SEQUENCE</scope>
    <source>
        <strain evidence="2">R-70211</strain>
    </source>
</reference>
<accession>A0A9N8R4C9</accession>
<organism evidence="2 3">
    <name type="scientific">Paraburkholderia domus</name>
    <dbReference type="NCBI Taxonomy" id="2793075"/>
    <lineage>
        <taxon>Bacteria</taxon>
        <taxon>Pseudomonadati</taxon>
        <taxon>Pseudomonadota</taxon>
        <taxon>Betaproteobacteria</taxon>
        <taxon>Burkholderiales</taxon>
        <taxon>Burkholderiaceae</taxon>
        <taxon>Paraburkholderia</taxon>
    </lineage>
</organism>
<protein>
    <submittedName>
        <fullName evidence="2">Uncharacterized protein</fullName>
    </submittedName>
</protein>
<evidence type="ECO:0000256" key="1">
    <source>
        <dbReference type="SAM" id="MobiDB-lite"/>
    </source>
</evidence>
<feature type="compositionally biased region" description="Basic and acidic residues" evidence="1">
    <location>
        <begin position="192"/>
        <end position="202"/>
    </location>
</feature>
<name>A0A9N8R4C9_9BURK</name>
<sequence length="256" mass="28939">MVFRLLEAEPDAFVSRNALDEGERGFVVLGDVFVTLVLRPQVEPEVDALAIPIVAQRVRDDFLRRLLLEQPAGHRAGKISDTWLDKQPVARLIRGRIQLVELRHDAVNGSRRRHLTELRRVLAKHPEQIGGVRIDGVDHELRGPPQHLVHRNISDNTRELDVIAVESADAFIAFELQHRERRRMRRKFDLVRLGRQNHEPHQRLPRTRVTSNTTKPGRPSPQAGPLNQPQQVSSSPWASATPATNRCPFPPPGSAG</sequence>
<proteinExistence type="predicted"/>
<feature type="compositionally biased region" description="Low complexity" evidence="1">
    <location>
        <begin position="233"/>
        <end position="244"/>
    </location>
</feature>
<dbReference type="Proteomes" id="UP000675121">
    <property type="component" value="Unassembled WGS sequence"/>
</dbReference>
<dbReference type="EMBL" id="CAJNAS010000026">
    <property type="protein sequence ID" value="CAE6955030.1"/>
    <property type="molecule type" value="Genomic_DNA"/>
</dbReference>
<evidence type="ECO:0000313" key="3">
    <source>
        <dbReference type="Proteomes" id="UP000675121"/>
    </source>
</evidence>
<gene>
    <name evidence="2" type="ORF">R70211_06505</name>
</gene>
<keyword evidence="3" id="KW-1185">Reference proteome</keyword>
<comment type="caution">
    <text evidence="2">The sequence shown here is derived from an EMBL/GenBank/DDBJ whole genome shotgun (WGS) entry which is preliminary data.</text>
</comment>
<feature type="region of interest" description="Disordered" evidence="1">
    <location>
        <begin position="192"/>
        <end position="256"/>
    </location>
</feature>
<dbReference type="AlphaFoldDB" id="A0A9N8R4C9"/>
<evidence type="ECO:0000313" key="2">
    <source>
        <dbReference type="EMBL" id="CAE6955030.1"/>
    </source>
</evidence>